<keyword evidence="4" id="KW-1185">Reference proteome</keyword>
<dbReference type="AlphaFoldDB" id="A0A4P6X081"/>
<reference evidence="3 4" key="1">
    <citation type="submission" date="2019-03" db="EMBL/GenBank/DDBJ databases">
        <authorList>
            <person name="Sebastian G."/>
            <person name="Baumann P."/>
            <person name="Ruckert C."/>
            <person name="Kalinowski J."/>
            <person name="Nebel B."/>
            <person name="Takors R."/>
            <person name="Blombach B."/>
        </authorList>
    </citation>
    <scope>NUCLEOTIDE SEQUENCE [LARGE SCALE GENOMIC DNA]</scope>
    <source>
        <strain evidence="3 4">DSM 1084</strain>
    </source>
</reference>
<evidence type="ECO:0000313" key="3">
    <source>
        <dbReference type="EMBL" id="QBM27878.1"/>
    </source>
</evidence>
<feature type="signal peptide" evidence="1">
    <location>
        <begin position="1"/>
        <end position="31"/>
    </location>
</feature>
<evidence type="ECO:0000259" key="2">
    <source>
        <dbReference type="Pfam" id="PF13449"/>
    </source>
</evidence>
<feature type="domain" description="Phytase-like" evidence="2">
    <location>
        <begin position="487"/>
        <end position="751"/>
    </location>
</feature>
<dbReference type="Pfam" id="PF13449">
    <property type="entry name" value="Phytase-like"/>
    <property type="match status" value="1"/>
</dbReference>
<keyword evidence="1" id="KW-0732">Signal</keyword>
<dbReference type="Gene3D" id="2.130.10.10">
    <property type="entry name" value="YVTN repeat-like/Quinoprotein amine dehydrogenase"/>
    <property type="match status" value="2"/>
</dbReference>
<dbReference type="InterPro" id="IPR052956">
    <property type="entry name" value="Mesenchyme-surface_protein"/>
</dbReference>
<dbReference type="InterPro" id="IPR027372">
    <property type="entry name" value="Phytase-like_dom"/>
</dbReference>
<gene>
    <name evidence="3" type="ORF">HPF_09285</name>
</gene>
<dbReference type="PANTHER" id="PTHR46928">
    <property type="entry name" value="MESENCHYME-SPECIFIC CELL SURFACE GLYCOPROTEIN"/>
    <property type="match status" value="1"/>
</dbReference>
<dbReference type="KEGG" id="hpse:HPF_09285"/>
<sequence precursor="true">MTHEAHRLRRFVSIPSIATMSLFRLTAPAFASALTFVAAFATTTPALAVPPTGRFAMVHHLPVDGVAEIITATPDGRTLLYTSADAGALGLVDIRDPARPAHLPRVDVRLGGVGEPTSVAVSPDGRYAVVAMRMDDDVANTRRGFLRIYDVRDPQAVRHVKDITVGVGPDSLALAGSGKTLRAIVAIEDEETDAKGDATLDGKRPGRIDVVGLQDLYGGASSGLQSIELVEALKTLPGAIYPQDPQPEFVSISPDGRTAAVTLQENNAVALLDLRHPRQARLLRVLSAGTVERQGNADLQRDKEIGFKDSFSGRREPDAVTWVSNDVFALANEGDGKKGADGSLPGGRGFTLMNTRGAVVYETGERTEQQAVLHGHYPDSRSAAKGVEIEGITSARFGGRPYLLVGSERGAFLEVHEVSDPQQPRFVQLLPTGMSPEGITTITRRADGQQLAVTANEGDGSINLYRFHAQGAPAGEPQIVARDGSMPWGALSGLTTDGSHLYTVPDNAFGQSRIWRLNMAEAARGRVVIDQVVPLTEQGQQLKVDPEGIARVADGFWIASEGATVDGNELIKVNAAGAVQQRIKLPASVQAKFANAKTSTGYEGVAASADGQTLYMAIQRGYDLGKPQAAILKLHLPTMAWTSAFYPLEQHSKDAKTYWMGLSEIQLMEGGPGGQDDRLLLLERDKGGGEGRAINAEVKRVYSVDAADVVEGAVLKKTLVKDLRQDFHWLHEKAEGMVVFKGDLWVVNDNDGAGWTRLLNAGKP</sequence>
<proteinExistence type="predicted"/>
<accession>A0A4P6X081</accession>
<evidence type="ECO:0000313" key="4">
    <source>
        <dbReference type="Proteomes" id="UP000293912"/>
    </source>
</evidence>
<protein>
    <recommendedName>
        <fullName evidence="2">Phytase-like domain-containing protein</fullName>
    </recommendedName>
</protein>
<dbReference type="InterPro" id="IPR015943">
    <property type="entry name" value="WD40/YVTN_repeat-like_dom_sf"/>
</dbReference>
<dbReference type="SUPFAM" id="SSF82171">
    <property type="entry name" value="DPP6 N-terminal domain-like"/>
    <property type="match status" value="1"/>
</dbReference>
<organism evidence="3 4">
    <name type="scientific">Hydrogenophaga pseudoflava</name>
    <name type="common">Pseudomonas carboxydoflava</name>
    <dbReference type="NCBI Taxonomy" id="47421"/>
    <lineage>
        <taxon>Bacteria</taxon>
        <taxon>Pseudomonadati</taxon>
        <taxon>Pseudomonadota</taxon>
        <taxon>Betaproteobacteria</taxon>
        <taxon>Burkholderiales</taxon>
        <taxon>Comamonadaceae</taxon>
        <taxon>Hydrogenophaga</taxon>
    </lineage>
</organism>
<feature type="chain" id="PRO_5020856766" description="Phytase-like domain-containing protein" evidence="1">
    <location>
        <begin position="32"/>
        <end position="764"/>
    </location>
</feature>
<dbReference type="Proteomes" id="UP000293912">
    <property type="component" value="Chromosome"/>
</dbReference>
<name>A0A4P6X081_HYDPS</name>
<evidence type="ECO:0000256" key="1">
    <source>
        <dbReference type="SAM" id="SignalP"/>
    </source>
</evidence>
<dbReference type="PANTHER" id="PTHR46928:SF1">
    <property type="entry name" value="MESENCHYME-SPECIFIC CELL SURFACE GLYCOPROTEIN"/>
    <property type="match status" value="1"/>
</dbReference>
<dbReference type="EMBL" id="CP037867">
    <property type="protein sequence ID" value="QBM27878.1"/>
    <property type="molecule type" value="Genomic_DNA"/>
</dbReference>